<keyword evidence="2" id="KW-1185">Reference proteome</keyword>
<proteinExistence type="predicted"/>
<dbReference type="OrthoDB" id="197037at2"/>
<comment type="caution">
    <text evidence="1">The sequence shown here is derived from an EMBL/GenBank/DDBJ whole genome shotgun (WGS) entry which is preliminary data.</text>
</comment>
<organism evidence="1 2">
    <name type="scientific">Hydrotalea sandarakina</name>
    <dbReference type="NCBI Taxonomy" id="1004304"/>
    <lineage>
        <taxon>Bacteria</taxon>
        <taxon>Pseudomonadati</taxon>
        <taxon>Bacteroidota</taxon>
        <taxon>Chitinophagia</taxon>
        <taxon>Chitinophagales</taxon>
        <taxon>Chitinophagaceae</taxon>
        <taxon>Hydrotalea</taxon>
    </lineage>
</organism>
<dbReference type="EMBL" id="QKZV01000001">
    <property type="protein sequence ID" value="PZX65734.1"/>
    <property type="molecule type" value="Genomic_DNA"/>
</dbReference>
<name>A0A2W7RZN8_9BACT</name>
<sequence length="161" mass="18211">MAKPSIELINALRKTAENLANGAPYAWGNHGTCNCGNLIQVTTQLSKEEILTYAHTGWGEWTELAEEFCPTSNTPVNLLLKKLQDLGLTPTDIHNIEYLEDRTVLDHLPGGFRWLQKNKREDVIEYLNTFANILEDALIQHINLNELIESSQPKEKEVITV</sequence>
<accession>A0A2W7RZN8</accession>
<evidence type="ECO:0000313" key="2">
    <source>
        <dbReference type="Proteomes" id="UP000249720"/>
    </source>
</evidence>
<evidence type="ECO:0000313" key="1">
    <source>
        <dbReference type="EMBL" id="PZX65734.1"/>
    </source>
</evidence>
<dbReference type="AlphaFoldDB" id="A0A2W7RZN8"/>
<dbReference type="RefSeq" id="WP_111293195.1">
    <property type="nucleotide sequence ID" value="NZ_QKZV01000001.1"/>
</dbReference>
<gene>
    <name evidence="1" type="ORF">LX80_00226</name>
</gene>
<dbReference type="Proteomes" id="UP000249720">
    <property type="component" value="Unassembled WGS sequence"/>
</dbReference>
<reference evidence="1 2" key="1">
    <citation type="submission" date="2018-06" db="EMBL/GenBank/DDBJ databases">
        <title>Genomic Encyclopedia of Archaeal and Bacterial Type Strains, Phase II (KMG-II): from individual species to whole genera.</title>
        <authorList>
            <person name="Goeker M."/>
        </authorList>
    </citation>
    <scope>NUCLEOTIDE SEQUENCE [LARGE SCALE GENOMIC DNA]</scope>
    <source>
        <strain evidence="1 2">DSM 23241</strain>
    </source>
</reference>
<protein>
    <submittedName>
        <fullName evidence="1">Uncharacterized protein</fullName>
    </submittedName>
</protein>